<accession>A0A1H9NF70</accession>
<evidence type="ECO:0000313" key="3">
    <source>
        <dbReference type="Proteomes" id="UP000199766"/>
    </source>
</evidence>
<gene>
    <name evidence="2" type="ORF">SAMN02982919_02186</name>
</gene>
<dbReference type="OrthoDB" id="596204at2"/>
<evidence type="ECO:0000256" key="1">
    <source>
        <dbReference type="SAM" id="SignalP"/>
    </source>
</evidence>
<feature type="signal peptide" evidence="1">
    <location>
        <begin position="1"/>
        <end position="23"/>
    </location>
</feature>
<proteinExistence type="predicted"/>
<dbReference type="RefSeq" id="WP_091457393.1">
    <property type="nucleotide sequence ID" value="NZ_FOGD01000007.1"/>
</dbReference>
<name>A0A1H9NF70_9BURK</name>
<dbReference type="EMBL" id="FOGD01000007">
    <property type="protein sequence ID" value="SER34299.1"/>
    <property type="molecule type" value="Genomic_DNA"/>
</dbReference>
<keyword evidence="1" id="KW-0732">Signal</keyword>
<dbReference type="InterPro" id="IPR013783">
    <property type="entry name" value="Ig-like_fold"/>
</dbReference>
<sequence>MKTHNLFRLSAAALLLSSLAACGGGGEEGAKNTIVKHELTPSTPTVSVMAGQTLPLAASVETFGPKITSVAWASEAATAATQGSLNIADAHCANAAMSSRAVPGSTGVFVATAHCETNAIIPPTAKGDFNVSSVATADDGSQSVQKFTVTVIPKSVVRDFQLAASALDPAVLTAPIRLRASPMLTTQPVSNGYKFEYDWKVLYAPSNASTLQAGTSLGTNSEAGVLLTTPGKYVFVVTVKFTDGADSVTKTAYVTLNADESSVVSPIGFTLNTETEQPSVFAGAPAKLTATAVVPKGQVDSIQYEWTQLLGPTALIINPNSSSVFVTADAPGDLLFSVKATVKSGTYTESKTSFVPLRVNPVGSN</sequence>
<dbReference type="Gene3D" id="2.60.40.10">
    <property type="entry name" value="Immunoglobulins"/>
    <property type="match status" value="1"/>
</dbReference>
<dbReference type="AlphaFoldDB" id="A0A1H9NF70"/>
<dbReference type="PROSITE" id="PS51257">
    <property type="entry name" value="PROKAR_LIPOPROTEIN"/>
    <property type="match status" value="1"/>
</dbReference>
<dbReference type="STRING" id="180197.SAMN02982919_02186"/>
<feature type="chain" id="PRO_5011542884" evidence="1">
    <location>
        <begin position="24"/>
        <end position="365"/>
    </location>
</feature>
<protein>
    <submittedName>
        <fullName evidence="2">Uncharacterized protein</fullName>
    </submittedName>
</protein>
<dbReference type="Proteomes" id="UP000199766">
    <property type="component" value="Unassembled WGS sequence"/>
</dbReference>
<evidence type="ECO:0000313" key="2">
    <source>
        <dbReference type="EMBL" id="SER34299.1"/>
    </source>
</evidence>
<reference evidence="2 3" key="1">
    <citation type="submission" date="2016-10" db="EMBL/GenBank/DDBJ databases">
        <authorList>
            <person name="de Groot N.N."/>
        </authorList>
    </citation>
    <scope>NUCLEOTIDE SEQUENCE [LARGE SCALE GENOMIC DNA]</scope>
    <source>
        <strain evidence="2 3">ATCC 35958</strain>
    </source>
</reference>
<organism evidence="2 3">
    <name type="scientific">Giesbergeria anulus</name>
    <dbReference type="NCBI Taxonomy" id="180197"/>
    <lineage>
        <taxon>Bacteria</taxon>
        <taxon>Pseudomonadati</taxon>
        <taxon>Pseudomonadota</taxon>
        <taxon>Betaproteobacteria</taxon>
        <taxon>Burkholderiales</taxon>
        <taxon>Comamonadaceae</taxon>
        <taxon>Giesbergeria</taxon>
    </lineage>
</organism>
<keyword evidence="3" id="KW-1185">Reference proteome</keyword>